<accession>A0ABU5IG18</accession>
<dbReference type="RefSeq" id="WP_322466189.1">
    <property type="nucleotide sequence ID" value="NZ_JAXOJX010000024.1"/>
</dbReference>
<protein>
    <submittedName>
        <fullName evidence="1">RusA family crossover junction endodeoxyribonuclease</fullName>
    </submittedName>
</protein>
<proteinExistence type="predicted"/>
<keyword evidence="2" id="KW-1185">Reference proteome</keyword>
<evidence type="ECO:0000313" key="1">
    <source>
        <dbReference type="EMBL" id="MDZ5458014.1"/>
    </source>
</evidence>
<dbReference type="Proteomes" id="UP001293718">
    <property type="component" value="Unassembled WGS sequence"/>
</dbReference>
<sequence length="146" mass="16077">MCLPIEYCISGRPASVNGKSKKKQAWKKGVDAATRTALAAKMPHKISAPYDASVMVKVYLFPASKQYTDVDNVLKYTVDGMVPSLLKNDKQVDRVVAQRVIKSRLTSILVSLPHARAIADAIDLQNNGEFGTAIKVEIFNNKEVAW</sequence>
<organism evidence="1 2">
    <name type="scientific">Azohydromonas lata</name>
    <dbReference type="NCBI Taxonomy" id="45677"/>
    <lineage>
        <taxon>Bacteria</taxon>
        <taxon>Pseudomonadati</taxon>
        <taxon>Pseudomonadota</taxon>
        <taxon>Betaproteobacteria</taxon>
        <taxon>Burkholderiales</taxon>
        <taxon>Sphaerotilaceae</taxon>
        <taxon>Azohydromonas</taxon>
    </lineage>
</organism>
<reference evidence="1 2" key="1">
    <citation type="submission" date="2023-11" db="EMBL/GenBank/DDBJ databases">
        <title>Draft genome of Azohydromonas lata strain H1 (DSM1123), a polyhydroxyalkanoate producer.</title>
        <authorList>
            <person name="Traversa D."/>
            <person name="D'Addabbo P."/>
            <person name="Pazzani C."/>
            <person name="Manzari C."/>
            <person name="Chiara M."/>
            <person name="Scrascia M."/>
        </authorList>
    </citation>
    <scope>NUCLEOTIDE SEQUENCE [LARGE SCALE GENOMIC DNA]</scope>
    <source>
        <strain evidence="1 2">H1</strain>
    </source>
</reference>
<dbReference type="Pfam" id="PF05866">
    <property type="entry name" value="RusA"/>
    <property type="match status" value="1"/>
</dbReference>
<dbReference type="InterPro" id="IPR036614">
    <property type="entry name" value="RusA-like_sf"/>
</dbReference>
<dbReference type="SUPFAM" id="SSF103084">
    <property type="entry name" value="Holliday junction resolvase RusA"/>
    <property type="match status" value="1"/>
</dbReference>
<gene>
    <name evidence="1" type="ORF">SM757_15655</name>
</gene>
<evidence type="ECO:0000313" key="2">
    <source>
        <dbReference type="Proteomes" id="UP001293718"/>
    </source>
</evidence>
<comment type="caution">
    <text evidence="1">The sequence shown here is derived from an EMBL/GenBank/DDBJ whole genome shotgun (WGS) entry which is preliminary data.</text>
</comment>
<name>A0ABU5IG18_9BURK</name>
<dbReference type="Gene3D" id="3.30.1330.70">
    <property type="entry name" value="Holliday junction resolvase RusA"/>
    <property type="match status" value="1"/>
</dbReference>
<dbReference type="EMBL" id="JAXOJX010000024">
    <property type="protein sequence ID" value="MDZ5458014.1"/>
    <property type="molecule type" value="Genomic_DNA"/>
</dbReference>
<dbReference type="InterPro" id="IPR008822">
    <property type="entry name" value="Endonuclease_RusA-like"/>
</dbReference>